<evidence type="ECO:0000259" key="2">
    <source>
        <dbReference type="PROSITE" id="PS50127"/>
    </source>
</evidence>
<reference evidence="3" key="2">
    <citation type="submission" date="2021-01" db="EMBL/GenBank/DDBJ databases">
        <authorList>
            <person name="Schikora-Tamarit M.A."/>
        </authorList>
    </citation>
    <scope>NUCLEOTIDE SEQUENCE</scope>
    <source>
        <strain evidence="3">CBS2887</strain>
    </source>
</reference>
<dbReference type="SUPFAM" id="SSF54495">
    <property type="entry name" value="UBC-like"/>
    <property type="match status" value="1"/>
</dbReference>
<name>A0A9P8Q8S4_WICPI</name>
<dbReference type="InterPro" id="IPR000608">
    <property type="entry name" value="UBC"/>
</dbReference>
<accession>A0A9P8Q8S4</accession>
<feature type="region of interest" description="Disordered" evidence="1">
    <location>
        <begin position="1"/>
        <end position="22"/>
    </location>
</feature>
<keyword evidence="4" id="KW-1185">Reference proteome</keyword>
<dbReference type="AlphaFoldDB" id="A0A9P8Q8S4"/>
<reference evidence="3" key="1">
    <citation type="journal article" date="2021" name="Open Biol.">
        <title>Shared evolutionary footprints suggest mitochondrial oxidative damage underlies multiple complex I losses in fungi.</title>
        <authorList>
            <person name="Schikora-Tamarit M.A."/>
            <person name="Marcet-Houben M."/>
            <person name="Nosek J."/>
            <person name="Gabaldon T."/>
        </authorList>
    </citation>
    <scope>NUCLEOTIDE SEQUENCE</scope>
    <source>
        <strain evidence="3">CBS2887</strain>
    </source>
</reference>
<proteinExistence type="predicted"/>
<gene>
    <name evidence="3" type="ORF">WICPIJ_003998</name>
</gene>
<protein>
    <recommendedName>
        <fullName evidence="2">UBC core domain-containing protein</fullName>
    </recommendedName>
</protein>
<dbReference type="Proteomes" id="UP000774326">
    <property type="component" value="Unassembled WGS sequence"/>
</dbReference>
<evidence type="ECO:0000256" key="1">
    <source>
        <dbReference type="SAM" id="MobiDB-lite"/>
    </source>
</evidence>
<dbReference type="OrthoDB" id="7851174at2759"/>
<dbReference type="PROSITE" id="PS50127">
    <property type="entry name" value="UBC_2"/>
    <property type="match status" value="1"/>
</dbReference>
<evidence type="ECO:0000313" key="4">
    <source>
        <dbReference type="Proteomes" id="UP000774326"/>
    </source>
</evidence>
<comment type="caution">
    <text evidence="3">The sequence shown here is derived from an EMBL/GenBank/DDBJ whole genome shotgun (WGS) entry which is preliminary data.</text>
</comment>
<dbReference type="Gene3D" id="3.10.110.10">
    <property type="entry name" value="Ubiquitin Conjugating Enzyme"/>
    <property type="match status" value="1"/>
</dbReference>
<evidence type="ECO:0000313" key="3">
    <source>
        <dbReference type="EMBL" id="KAH3685030.1"/>
    </source>
</evidence>
<organism evidence="3 4">
    <name type="scientific">Wickerhamomyces pijperi</name>
    <name type="common">Yeast</name>
    <name type="synonym">Pichia pijperi</name>
    <dbReference type="NCBI Taxonomy" id="599730"/>
    <lineage>
        <taxon>Eukaryota</taxon>
        <taxon>Fungi</taxon>
        <taxon>Dikarya</taxon>
        <taxon>Ascomycota</taxon>
        <taxon>Saccharomycotina</taxon>
        <taxon>Saccharomycetes</taxon>
        <taxon>Phaffomycetales</taxon>
        <taxon>Wickerhamomycetaceae</taxon>
        <taxon>Wickerhamomyces</taxon>
    </lineage>
</organism>
<feature type="non-terminal residue" evidence="3">
    <location>
        <position position="1"/>
    </location>
</feature>
<sequence>ALLSSPNPDDPLANEVAEDWKNDEQNAIKTAKQWTETYAV</sequence>
<feature type="domain" description="UBC core" evidence="2">
    <location>
        <begin position="1"/>
        <end position="40"/>
    </location>
</feature>
<dbReference type="EMBL" id="JAEUBG010002193">
    <property type="protein sequence ID" value="KAH3685030.1"/>
    <property type="molecule type" value="Genomic_DNA"/>
</dbReference>
<dbReference type="InterPro" id="IPR016135">
    <property type="entry name" value="UBQ-conjugating_enzyme/RWD"/>
</dbReference>